<dbReference type="OrthoDB" id="6692397at2759"/>
<sequence>MFPDVEQVRYMQHELDSIIQVGVFNITSLLKSSKQHTTGVNVIDDDEDFDMHSRLKRSLKTSLAEKNEGDLDEFSPELLEDYGEYNKSITSNKKTLTDSYVNAKNLQSVGRLEPGQGKLTAYLLKKGLLTPKVLRKLQEEWSLEADYQKKKKK</sequence>
<dbReference type="AlphaFoldDB" id="A0A0L8I7I3"/>
<gene>
    <name evidence="1" type="ORF">OCBIM_22030161mg</name>
</gene>
<reference evidence="1" key="1">
    <citation type="submission" date="2015-07" db="EMBL/GenBank/DDBJ databases">
        <title>MeaNS - Measles Nucleotide Surveillance Program.</title>
        <authorList>
            <person name="Tran T."/>
            <person name="Druce J."/>
        </authorList>
    </citation>
    <scope>NUCLEOTIDE SEQUENCE</scope>
    <source>
        <strain evidence="1">UCB-OBI-ISO-001</strain>
        <tissue evidence="1">Gonad</tissue>
    </source>
</reference>
<dbReference type="STRING" id="37653.A0A0L8I7I3"/>
<protein>
    <submittedName>
        <fullName evidence="1">Uncharacterized protein</fullName>
    </submittedName>
</protein>
<accession>A0A0L8I7I3</accession>
<proteinExistence type="predicted"/>
<dbReference type="EMBL" id="KQ416336">
    <property type="protein sequence ID" value="KOF97364.1"/>
    <property type="molecule type" value="Genomic_DNA"/>
</dbReference>
<evidence type="ECO:0000313" key="1">
    <source>
        <dbReference type="EMBL" id="KOF97364.1"/>
    </source>
</evidence>
<name>A0A0L8I7I3_OCTBM</name>
<organism evidence="1">
    <name type="scientific">Octopus bimaculoides</name>
    <name type="common">California two-spotted octopus</name>
    <dbReference type="NCBI Taxonomy" id="37653"/>
    <lineage>
        <taxon>Eukaryota</taxon>
        <taxon>Metazoa</taxon>
        <taxon>Spiralia</taxon>
        <taxon>Lophotrochozoa</taxon>
        <taxon>Mollusca</taxon>
        <taxon>Cephalopoda</taxon>
        <taxon>Coleoidea</taxon>
        <taxon>Octopodiformes</taxon>
        <taxon>Octopoda</taxon>
        <taxon>Incirrata</taxon>
        <taxon>Octopodidae</taxon>
        <taxon>Octopus</taxon>
    </lineage>
</organism>